<dbReference type="Gene3D" id="2.60.110.10">
    <property type="entry name" value="Thaumatin"/>
    <property type="match status" value="1"/>
</dbReference>
<feature type="compositionally biased region" description="Basic residues" evidence="1">
    <location>
        <begin position="364"/>
        <end position="376"/>
    </location>
</feature>
<feature type="compositionally biased region" description="Pro residues" evidence="1">
    <location>
        <begin position="345"/>
        <end position="355"/>
    </location>
</feature>
<feature type="region of interest" description="Disordered" evidence="1">
    <location>
        <begin position="305"/>
        <end position="393"/>
    </location>
</feature>
<dbReference type="SUPFAM" id="SSF49870">
    <property type="entry name" value="Osmotin, thaumatin-like protein"/>
    <property type="match status" value="1"/>
</dbReference>
<proteinExistence type="predicted"/>
<feature type="region of interest" description="Disordered" evidence="1">
    <location>
        <begin position="101"/>
        <end position="136"/>
    </location>
</feature>
<dbReference type="Pfam" id="PF00314">
    <property type="entry name" value="Thaumatin"/>
    <property type="match status" value="1"/>
</dbReference>
<dbReference type="PROSITE" id="PS51367">
    <property type="entry name" value="THAUMATIN_2"/>
    <property type="match status" value="1"/>
</dbReference>
<feature type="region of interest" description="Disordered" evidence="1">
    <location>
        <begin position="48"/>
        <end position="68"/>
    </location>
</feature>
<dbReference type="EMBL" id="CM000144">
    <property type="protein sequence ID" value="EEE66543.1"/>
    <property type="molecule type" value="Genomic_DNA"/>
</dbReference>
<protein>
    <submittedName>
        <fullName evidence="2">Uncharacterized protein</fullName>
    </submittedName>
</protein>
<reference evidence="2" key="1">
    <citation type="journal article" date="2005" name="PLoS Biol.">
        <title>The genomes of Oryza sativa: a history of duplications.</title>
        <authorList>
            <person name="Yu J."/>
            <person name="Wang J."/>
            <person name="Lin W."/>
            <person name="Li S."/>
            <person name="Li H."/>
            <person name="Zhou J."/>
            <person name="Ni P."/>
            <person name="Dong W."/>
            <person name="Hu S."/>
            <person name="Zeng C."/>
            <person name="Zhang J."/>
            <person name="Zhang Y."/>
            <person name="Li R."/>
            <person name="Xu Z."/>
            <person name="Li S."/>
            <person name="Li X."/>
            <person name="Zheng H."/>
            <person name="Cong L."/>
            <person name="Lin L."/>
            <person name="Yin J."/>
            <person name="Geng J."/>
            <person name="Li G."/>
            <person name="Shi J."/>
            <person name="Liu J."/>
            <person name="Lv H."/>
            <person name="Li J."/>
            <person name="Wang J."/>
            <person name="Deng Y."/>
            <person name="Ran L."/>
            <person name="Shi X."/>
            <person name="Wang X."/>
            <person name="Wu Q."/>
            <person name="Li C."/>
            <person name="Ren X."/>
            <person name="Wang J."/>
            <person name="Wang X."/>
            <person name="Li D."/>
            <person name="Liu D."/>
            <person name="Zhang X."/>
            <person name="Ji Z."/>
            <person name="Zhao W."/>
            <person name="Sun Y."/>
            <person name="Zhang Z."/>
            <person name="Bao J."/>
            <person name="Han Y."/>
            <person name="Dong L."/>
            <person name="Ji J."/>
            <person name="Chen P."/>
            <person name="Wu S."/>
            <person name="Liu J."/>
            <person name="Xiao Y."/>
            <person name="Bu D."/>
            <person name="Tan J."/>
            <person name="Yang L."/>
            <person name="Ye C."/>
            <person name="Zhang J."/>
            <person name="Xu J."/>
            <person name="Zhou Y."/>
            <person name="Yu Y."/>
            <person name="Zhang B."/>
            <person name="Zhuang S."/>
            <person name="Wei H."/>
            <person name="Liu B."/>
            <person name="Lei M."/>
            <person name="Yu H."/>
            <person name="Li Y."/>
            <person name="Xu H."/>
            <person name="Wei S."/>
            <person name="He X."/>
            <person name="Fang L."/>
            <person name="Zhang Z."/>
            <person name="Zhang Y."/>
            <person name="Huang X."/>
            <person name="Su Z."/>
            <person name="Tong W."/>
            <person name="Li J."/>
            <person name="Tong Z."/>
            <person name="Li S."/>
            <person name="Ye J."/>
            <person name="Wang L."/>
            <person name="Fang L."/>
            <person name="Lei T."/>
            <person name="Chen C."/>
            <person name="Chen H."/>
            <person name="Xu Z."/>
            <person name="Li H."/>
            <person name="Huang H."/>
            <person name="Zhang F."/>
            <person name="Xu H."/>
            <person name="Li N."/>
            <person name="Zhao C."/>
            <person name="Li S."/>
            <person name="Dong L."/>
            <person name="Huang Y."/>
            <person name="Li L."/>
            <person name="Xi Y."/>
            <person name="Qi Q."/>
            <person name="Li W."/>
            <person name="Zhang B."/>
            <person name="Hu W."/>
            <person name="Zhang Y."/>
            <person name="Tian X."/>
            <person name="Jiao Y."/>
            <person name="Liang X."/>
            <person name="Jin J."/>
            <person name="Gao L."/>
            <person name="Zheng W."/>
            <person name="Hao B."/>
            <person name="Liu S."/>
            <person name="Wang W."/>
            <person name="Yuan L."/>
            <person name="Cao M."/>
            <person name="McDermott J."/>
            <person name="Samudrala R."/>
            <person name="Wang J."/>
            <person name="Wong G.K."/>
            <person name="Yang H."/>
        </authorList>
    </citation>
    <scope>NUCLEOTIDE SEQUENCE [LARGE SCALE GENOMIC DNA]</scope>
</reference>
<evidence type="ECO:0000313" key="2">
    <source>
        <dbReference type="EMBL" id="EEE66543.1"/>
    </source>
</evidence>
<dbReference type="Proteomes" id="UP000007752">
    <property type="component" value="Chromosome 7"/>
</dbReference>
<feature type="compositionally biased region" description="Basic and acidic residues" evidence="1">
    <location>
        <begin position="52"/>
        <end position="68"/>
    </location>
</feature>
<sequence length="393" mass="41349">MWQICTVVVDADQAQPQPRGCRCRCRAELGHVSHNCAAAIVNAAKLGRVHRRGSERSEEEGERDKKRVAENEERPIFLFLSGTQGSYGHSCSSALRQPARRSSRCATTAPTPSGRPPCPETQRSGAIGGGDFKLSPGANVSFPAPDGWSDRLWARTDCAPSGTASLACATGYFGGAGRLNLASAPASSVSTATSASSATTTAAADFAPSSRDIPLLPIGQFPQDHVNLGSASAAGDAMINSAGAPAGAHQYMTNPYAGDAMINSSALAGAHPHMVNPPPYAGASSSRLPTASAEWNMDWLHDAMAEQQQPPPPPQWQEQSVFSPPPPTASSPLHHSIWFTLHTHPSPPPPSPRSPPSDGSSCRCRVKFQPHTRRHSPQPISIPALFPPPPPTP</sequence>
<organism evidence="2">
    <name type="scientific">Oryza sativa subsp. japonica</name>
    <name type="common">Rice</name>
    <dbReference type="NCBI Taxonomy" id="39947"/>
    <lineage>
        <taxon>Eukaryota</taxon>
        <taxon>Viridiplantae</taxon>
        <taxon>Streptophyta</taxon>
        <taxon>Embryophyta</taxon>
        <taxon>Tracheophyta</taxon>
        <taxon>Spermatophyta</taxon>
        <taxon>Magnoliopsida</taxon>
        <taxon>Liliopsida</taxon>
        <taxon>Poales</taxon>
        <taxon>Poaceae</taxon>
        <taxon>BOP clade</taxon>
        <taxon>Oryzoideae</taxon>
        <taxon>Oryzeae</taxon>
        <taxon>Oryzinae</taxon>
        <taxon>Oryza</taxon>
        <taxon>Oryza sativa</taxon>
    </lineage>
</organism>
<dbReference type="AlphaFoldDB" id="B9FVF6"/>
<evidence type="ECO:0000256" key="1">
    <source>
        <dbReference type="SAM" id="MobiDB-lite"/>
    </source>
</evidence>
<reference evidence="2" key="2">
    <citation type="submission" date="2008-12" db="EMBL/GenBank/DDBJ databases">
        <title>Improved gene annotation of the rice (Oryza sativa) genomes.</title>
        <authorList>
            <person name="Wang J."/>
            <person name="Li R."/>
            <person name="Fan W."/>
            <person name="Huang Q."/>
            <person name="Zhang J."/>
            <person name="Zhou Y."/>
            <person name="Hu Y."/>
            <person name="Zi S."/>
            <person name="Li J."/>
            <person name="Ni P."/>
            <person name="Zheng H."/>
            <person name="Zhang Y."/>
            <person name="Zhao M."/>
            <person name="Hao Q."/>
            <person name="McDermott J."/>
            <person name="Samudrala R."/>
            <person name="Kristiansen K."/>
            <person name="Wong G.K.-S."/>
        </authorList>
    </citation>
    <scope>NUCLEOTIDE SEQUENCE</scope>
</reference>
<gene>
    <name evidence="2" type="ORF">OsJ_23045</name>
</gene>
<accession>B9FVF6</accession>
<dbReference type="InterPro" id="IPR037176">
    <property type="entry name" value="Osmotin/thaumatin-like_sf"/>
</dbReference>
<name>B9FVF6_ORYSJ</name>
<dbReference type="InterPro" id="IPR001938">
    <property type="entry name" value="Thaumatin"/>
</dbReference>